<feature type="transmembrane region" description="Helical" evidence="10">
    <location>
        <begin position="149"/>
        <end position="171"/>
    </location>
</feature>
<evidence type="ECO:0000256" key="7">
    <source>
        <dbReference type="ARBA" id="ARBA00022989"/>
    </source>
</evidence>
<evidence type="ECO:0000259" key="11">
    <source>
        <dbReference type="PROSITE" id="PS50850"/>
    </source>
</evidence>
<evidence type="ECO:0000256" key="9">
    <source>
        <dbReference type="RuleBase" id="RU003346"/>
    </source>
</evidence>
<protein>
    <submittedName>
        <fullName evidence="12">Sugar porter (SP) family MFS transporter</fullName>
    </submittedName>
</protein>
<evidence type="ECO:0000313" key="13">
    <source>
        <dbReference type="Proteomes" id="UP000535437"/>
    </source>
</evidence>
<accession>A0A7Z0KAE8</accession>
<feature type="domain" description="Major facilitator superfamily (MFS) profile" evidence="11">
    <location>
        <begin position="25"/>
        <end position="451"/>
    </location>
</feature>
<feature type="transmembrane region" description="Helical" evidence="10">
    <location>
        <begin position="328"/>
        <end position="349"/>
    </location>
</feature>
<reference evidence="12 13" key="1">
    <citation type="submission" date="2020-07" db="EMBL/GenBank/DDBJ databases">
        <title>Sequencing the genomes of 1000 actinobacteria strains.</title>
        <authorList>
            <person name="Klenk H.-P."/>
        </authorList>
    </citation>
    <scope>NUCLEOTIDE SEQUENCE [LARGE SCALE GENOMIC DNA]</scope>
    <source>
        <strain evidence="12 13">DSM 15475</strain>
    </source>
</reference>
<evidence type="ECO:0000256" key="8">
    <source>
        <dbReference type="ARBA" id="ARBA00023136"/>
    </source>
</evidence>
<dbReference type="PROSITE" id="PS00216">
    <property type="entry name" value="SUGAR_TRANSPORT_1"/>
    <property type="match status" value="1"/>
</dbReference>
<sequence length="478" mass="51749">MESHRTPQAPDRAPGAGRKKSAMLIYLFGALGGLNWGYDTGVISAALVYLRPDFELTSWAEGWIVTGLIIGAVFGAAVGGRLSDKYGRWKILLATAVTFIIAPIGMALAPDATVLFIFRFIVGLGSGLAAVTLPVYLSEISPARIRGKVTAFYALAIVSGQFIGFIIGLSFAPMESWRWMLGLSVIPSILFAVGLAFIWETPRWLVKKGREDEALTILLYDRTPDEAERELMEIHLIQKEEEAAGAQNLKALLQPWVKPILFVGLGLAIFQQIMGINTIIYYAPTTLQNVGFSDQAAIASNLIIGVMNVLAIWLALTYADRWGRKPLLIAGAIGSCLSLAILALTNLLLPEPDGFGVVGIITLACMAIYIFMFQASWGSIVWVMLGEIFPLGVRAAAMGLATTALWFANGVVALGFPPVLEAVGVGWLFAGFSVICFAALVFTYLRVPETKGRSLEEIETNFRNTAGMPVIPSPKRMR</sequence>
<evidence type="ECO:0000313" key="12">
    <source>
        <dbReference type="EMBL" id="NYJ78783.1"/>
    </source>
</evidence>
<feature type="transmembrane region" description="Helical" evidence="10">
    <location>
        <begin position="395"/>
        <end position="416"/>
    </location>
</feature>
<dbReference type="PROSITE" id="PS50850">
    <property type="entry name" value="MFS"/>
    <property type="match status" value="1"/>
</dbReference>
<dbReference type="InterPro" id="IPR005829">
    <property type="entry name" value="Sugar_transporter_CS"/>
</dbReference>
<name>A0A7Z0KAE8_9MICC</name>
<dbReference type="Proteomes" id="UP000535437">
    <property type="component" value="Unassembled WGS sequence"/>
</dbReference>
<feature type="transmembrane region" description="Helical" evidence="10">
    <location>
        <begin position="295"/>
        <end position="316"/>
    </location>
</feature>
<feature type="transmembrane region" description="Helical" evidence="10">
    <location>
        <begin position="177"/>
        <end position="199"/>
    </location>
</feature>
<dbReference type="PANTHER" id="PTHR48020">
    <property type="entry name" value="PROTON MYO-INOSITOL COTRANSPORTER"/>
    <property type="match status" value="1"/>
</dbReference>
<comment type="caution">
    <text evidence="12">The sequence shown here is derived from an EMBL/GenBank/DDBJ whole genome shotgun (WGS) entry which is preliminary data.</text>
</comment>
<organism evidence="12 13">
    <name type="scientific">Nesterenkonia xinjiangensis</name>
    <dbReference type="NCBI Taxonomy" id="225327"/>
    <lineage>
        <taxon>Bacteria</taxon>
        <taxon>Bacillati</taxon>
        <taxon>Actinomycetota</taxon>
        <taxon>Actinomycetes</taxon>
        <taxon>Micrococcales</taxon>
        <taxon>Micrococcaceae</taxon>
        <taxon>Nesterenkonia</taxon>
    </lineage>
</organism>
<evidence type="ECO:0000256" key="3">
    <source>
        <dbReference type="ARBA" id="ARBA00022448"/>
    </source>
</evidence>
<evidence type="ECO:0000256" key="10">
    <source>
        <dbReference type="SAM" id="Phobius"/>
    </source>
</evidence>
<feature type="transmembrane region" description="Helical" evidence="10">
    <location>
        <begin position="58"/>
        <end position="79"/>
    </location>
</feature>
<feature type="transmembrane region" description="Helical" evidence="10">
    <location>
        <begin position="91"/>
        <end position="110"/>
    </location>
</feature>
<proteinExistence type="inferred from homology"/>
<dbReference type="PRINTS" id="PR00171">
    <property type="entry name" value="SUGRTRNSPORT"/>
</dbReference>
<evidence type="ECO:0000256" key="4">
    <source>
        <dbReference type="ARBA" id="ARBA00022475"/>
    </source>
</evidence>
<dbReference type="Gene3D" id="1.20.1250.20">
    <property type="entry name" value="MFS general substrate transporter like domains"/>
    <property type="match status" value="1"/>
</dbReference>
<keyword evidence="6 10" id="KW-0812">Transmembrane</keyword>
<evidence type="ECO:0000256" key="2">
    <source>
        <dbReference type="ARBA" id="ARBA00010992"/>
    </source>
</evidence>
<dbReference type="AlphaFoldDB" id="A0A7Z0KAE8"/>
<keyword evidence="4" id="KW-1003">Cell membrane</keyword>
<comment type="similarity">
    <text evidence="2 9">Belongs to the major facilitator superfamily. Sugar transporter (TC 2.A.1.1) family.</text>
</comment>
<feature type="transmembrane region" description="Helical" evidence="10">
    <location>
        <begin position="21"/>
        <end position="38"/>
    </location>
</feature>
<dbReference type="PANTHER" id="PTHR48020:SF12">
    <property type="entry name" value="PROTON MYO-INOSITOL COTRANSPORTER"/>
    <property type="match status" value="1"/>
</dbReference>
<keyword evidence="8 10" id="KW-0472">Membrane</keyword>
<dbReference type="InterPro" id="IPR050814">
    <property type="entry name" value="Myo-inositol_Transporter"/>
</dbReference>
<keyword evidence="13" id="KW-1185">Reference proteome</keyword>
<dbReference type="NCBIfam" id="TIGR00879">
    <property type="entry name" value="SP"/>
    <property type="match status" value="1"/>
</dbReference>
<dbReference type="EMBL" id="JACCFY010000001">
    <property type="protein sequence ID" value="NYJ78783.1"/>
    <property type="molecule type" value="Genomic_DNA"/>
</dbReference>
<dbReference type="InterPro" id="IPR003663">
    <property type="entry name" value="Sugar/inositol_transpt"/>
</dbReference>
<evidence type="ECO:0000256" key="6">
    <source>
        <dbReference type="ARBA" id="ARBA00022692"/>
    </source>
</evidence>
<keyword evidence="7 10" id="KW-1133">Transmembrane helix</keyword>
<dbReference type="Pfam" id="PF00083">
    <property type="entry name" value="Sugar_tr"/>
    <property type="match status" value="1"/>
</dbReference>
<comment type="subcellular location">
    <subcellularLocation>
        <location evidence="1">Cell membrane</location>
        <topology evidence="1">Multi-pass membrane protein</topology>
    </subcellularLocation>
</comment>
<dbReference type="GO" id="GO:0005886">
    <property type="term" value="C:plasma membrane"/>
    <property type="evidence" value="ECO:0007669"/>
    <property type="project" value="UniProtKB-SubCell"/>
</dbReference>
<feature type="transmembrane region" description="Helical" evidence="10">
    <location>
        <begin position="422"/>
        <end position="445"/>
    </location>
</feature>
<dbReference type="InterPro" id="IPR036259">
    <property type="entry name" value="MFS_trans_sf"/>
</dbReference>
<dbReference type="InterPro" id="IPR005828">
    <property type="entry name" value="MFS_sugar_transport-like"/>
</dbReference>
<evidence type="ECO:0000256" key="1">
    <source>
        <dbReference type="ARBA" id="ARBA00004651"/>
    </source>
</evidence>
<dbReference type="SUPFAM" id="SSF103473">
    <property type="entry name" value="MFS general substrate transporter"/>
    <property type="match status" value="1"/>
</dbReference>
<feature type="transmembrane region" description="Helical" evidence="10">
    <location>
        <begin position="355"/>
        <end position="383"/>
    </location>
</feature>
<dbReference type="RefSeq" id="WP_218881926.1">
    <property type="nucleotide sequence ID" value="NZ_BAAALL010000001.1"/>
</dbReference>
<feature type="transmembrane region" description="Helical" evidence="10">
    <location>
        <begin position="116"/>
        <end position="137"/>
    </location>
</feature>
<dbReference type="InterPro" id="IPR020846">
    <property type="entry name" value="MFS_dom"/>
</dbReference>
<evidence type="ECO:0000256" key="5">
    <source>
        <dbReference type="ARBA" id="ARBA00022597"/>
    </source>
</evidence>
<keyword evidence="5" id="KW-0762">Sugar transport</keyword>
<gene>
    <name evidence="12" type="ORF">HNR09_002194</name>
</gene>
<dbReference type="FunFam" id="1.20.1250.20:FF:000218">
    <property type="entry name" value="facilitated trehalose transporter Tret1"/>
    <property type="match status" value="1"/>
</dbReference>
<feature type="transmembrane region" description="Helical" evidence="10">
    <location>
        <begin position="260"/>
        <end position="283"/>
    </location>
</feature>
<dbReference type="GO" id="GO:0022857">
    <property type="term" value="F:transmembrane transporter activity"/>
    <property type="evidence" value="ECO:0007669"/>
    <property type="project" value="InterPro"/>
</dbReference>
<keyword evidence="3 9" id="KW-0813">Transport</keyword>
<dbReference type="PROSITE" id="PS00217">
    <property type="entry name" value="SUGAR_TRANSPORT_2"/>
    <property type="match status" value="1"/>
</dbReference>